<reference evidence="1" key="1">
    <citation type="submission" date="2020-02" db="EMBL/GenBank/DDBJ databases">
        <authorList>
            <person name="Meier V. D."/>
        </authorList>
    </citation>
    <scope>NUCLEOTIDE SEQUENCE</scope>
    <source>
        <strain evidence="1">AVDCRST_MAG93</strain>
    </source>
</reference>
<organism evidence="1">
    <name type="scientific">uncultured Chloroflexia bacterium</name>
    <dbReference type="NCBI Taxonomy" id="1672391"/>
    <lineage>
        <taxon>Bacteria</taxon>
        <taxon>Bacillati</taxon>
        <taxon>Chloroflexota</taxon>
        <taxon>Chloroflexia</taxon>
        <taxon>environmental samples</taxon>
    </lineage>
</organism>
<accession>A0A6J4JLC1</accession>
<gene>
    <name evidence="1" type="ORF">AVDCRST_MAG93-3226</name>
</gene>
<sequence>MSGLPPLSGSRRLFWAGVGRIAANAPLLPAWERRDQKALAPRCPEALIRSTVLLSDAHAILRNMHQPHAVQVSGALFLAFGQACVNLHFYIDDEAKALFKDLRPEEWYPLENFEDVLRVVAARYSDPAPILEQVGIEMMKFWYEVGPGKQHVKRGTDFLRFQTSSEGYYSVIRGDPARIGDFTLVDLNEKEGTAVVRSTTPFDKDMERGVLRGGMALTQDLFYIDIDNSADVNTYQIEFH</sequence>
<dbReference type="EMBL" id="CADCTR010001103">
    <property type="protein sequence ID" value="CAA9281537.1"/>
    <property type="molecule type" value="Genomic_DNA"/>
</dbReference>
<protein>
    <submittedName>
        <fullName evidence="1">Uncharacterized protein</fullName>
    </submittedName>
</protein>
<dbReference type="AlphaFoldDB" id="A0A6J4JLC1"/>
<proteinExistence type="predicted"/>
<name>A0A6J4JLC1_9CHLR</name>
<evidence type="ECO:0000313" key="1">
    <source>
        <dbReference type="EMBL" id="CAA9281537.1"/>
    </source>
</evidence>